<accession>A0AAD7ZTN6</accession>
<evidence type="ECO:0000313" key="2">
    <source>
        <dbReference type="Proteomes" id="UP001233999"/>
    </source>
</evidence>
<dbReference type="Proteomes" id="UP001233999">
    <property type="component" value="Unassembled WGS sequence"/>
</dbReference>
<keyword evidence="2" id="KW-1185">Reference proteome</keyword>
<name>A0AAD7ZTN6_DIPPU</name>
<protein>
    <submittedName>
        <fullName evidence="1">Uncharacterized protein</fullName>
    </submittedName>
</protein>
<dbReference type="AlphaFoldDB" id="A0AAD7ZTN6"/>
<dbReference type="Gene3D" id="3.40.350.10">
    <property type="entry name" value="Creatinase/prolidase N-terminal domain"/>
    <property type="match status" value="1"/>
</dbReference>
<comment type="caution">
    <text evidence="1">The sequence shown here is derived from an EMBL/GenBank/DDBJ whole genome shotgun (WGS) entry which is preliminary data.</text>
</comment>
<dbReference type="InterPro" id="IPR029149">
    <property type="entry name" value="Creatin/AminoP/Spt16_N"/>
</dbReference>
<evidence type="ECO:0000313" key="1">
    <source>
        <dbReference type="EMBL" id="KAJ9586246.1"/>
    </source>
</evidence>
<proteinExistence type="predicted"/>
<organism evidence="1 2">
    <name type="scientific">Diploptera punctata</name>
    <name type="common">Pacific beetle cockroach</name>
    <dbReference type="NCBI Taxonomy" id="6984"/>
    <lineage>
        <taxon>Eukaryota</taxon>
        <taxon>Metazoa</taxon>
        <taxon>Ecdysozoa</taxon>
        <taxon>Arthropoda</taxon>
        <taxon>Hexapoda</taxon>
        <taxon>Insecta</taxon>
        <taxon>Pterygota</taxon>
        <taxon>Neoptera</taxon>
        <taxon>Polyneoptera</taxon>
        <taxon>Dictyoptera</taxon>
        <taxon>Blattodea</taxon>
        <taxon>Blaberoidea</taxon>
        <taxon>Blaberidae</taxon>
        <taxon>Diplopterinae</taxon>
        <taxon>Diploptera</taxon>
    </lineage>
</organism>
<gene>
    <name evidence="1" type="ORF">L9F63_020108</name>
</gene>
<sequence length="71" mass="8108">MAARDMRGGYSLGEHTLLVPNALFAENRRRLCERLKKNSLLPPKSFILLQGGDSVSLYDTDVDYNYFRQVS</sequence>
<reference evidence="1" key="1">
    <citation type="journal article" date="2023" name="IScience">
        <title>Live-bearing cockroach genome reveals convergent evolutionary mechanisms linked to viviparity in insects and beyond.</title>
        <authorList>
            <person name="Fouks B."/>
            <person name="Harrison M.C."/>
            <person name="Mikhailova A.A."/>
            <person name="Marchal E."/>
            <person name="English S."/>
            <person name="Carruthers M."/>
            <person name="Jennings E.C."/>
            <person name="Chiamaka E.L."/>
            <person name="Frigard R.A."/>
            <person name="Pippel M."/>
            <person name="Attardo G.M."/>
            <person name="Benoit J.B."/>
            <person name="Bornberg-Bauer E."/>
            <person name="Tobe S.S."/>
        </authorList>
    </citation>
    <scope>NUCLEOTIDE SEQUENCE</scope>
    <source>
        <strain evidence="1">Stay&amp;Tobe</strain>
    </source>
</reference>
<dbReference type="EMBL" id="JASPKZ010007182">
    <property type="protein sequence ID" value="KAJ9586246.1"/>
    <property type="molecule type" value="Genomic_DNA"/>
</dbReference>
<reference evidence="1" key="2">
    <citation type="submission" date="2023-05" db="EMBL/GenBank/DDBJ databases">
        <authorList>
            <person name="Fouks B."/>
        </authorList>
    </citation>
    <scope>NUCLEOTIDE SEQUENCE</scope>
    <source>
        <strain evidence="1">Stay&amp;Tobe</strain>
        <tissue evidence="1">Testes</tissue>
    </source>
</reference>